<name>M2R9Z0_ENTHI</name>
<dbReference type="Proteomes" id="UP000011755">
    <property type="component" value="Unassembled WGS sequence"/>
</dbReference>
<dbReference type="VEuPathDB" id="AmoebaDB:EHI5A_088550"/>
<protein>
    <submittedName>
        <fullName evidence="3">Cyst wallspecific glycoprotein jacob, putative</fullName>
    </submittedName>
</protein>
<proteinExistence type="predicted"/>
<sequence length="211" mass="23652">MKQLILALCLLELTLSVYPTGCKKKGYHCVFDGIKHDKYFECNEFYEGIRTCPRNTKCISNAHHTNVIPCEFVKEEVMDVLPVDVINSEFECKADGFYCVIDGLHDRDYYECSPDFNGFRHCALGTHCRGAENNPYNFNPCVVDEVLISSSTKSSSEYPSQEKSSTGVSSEERSYSDISSSEKKSSEEPTTPSTGVSSEEHSYSDHSCPDI</sequence>
<feature type="compositionally biased region" description="Low complexity" evidence="1">
    <location>
        <begin position="152"/>
        <end position="165"/>
    </location>
</feature>
<evidence type="ECO:0000313" key="3">
    <source>
        <dbReference type="EMBL" id="EMD46338.1"/>
    </source>
</evidence>
<evidence type="ECO:0000313" key="4">
    <source>
        <dbReference type="Proteomes" id="UP000011755"/>
    </source>
</evidence>
<accession>M2R9Z0</accession>
<dbReference type="OrthoDB" id="32433at2759"/>
<feature type="compositionally biased region" description="Basic and acidic residues" evidence="1">
    <location>
        <begin position="198"/>
        <end position="211"/>
    </location>
</feature>
<evidence type="ECO:0000256" key="2">
    <source>
        <dbReference type="SAM" id="SignalP"/>
    </source>
</evidence>
<gene>
    <name evidence="3" type="ORF">EHI5A_088550</name>
</gene>
<feature type="non-terminal residue" evidence="3">
    <location>
        <position position="211"/>
    </location>
</feature>
<organism evidence="3 4">
    <name type="scientific">Entamoeba histolytica KU27</name>
    <dbReference type="NCBI Taxonomy" id="885311"/>
    <lineage>
        <taxon>Eukaryota</taxon>
        <taxon>Amoebozoa</taxon>
        <taxon>Evosea</taxon>
        <taxon>Archamoebae</taxon>
        <taxon>Mastigamoebida</taxon>
        <taxon>Entamoebidae</taxon>
        <taxon>Entamoeba</taxon>
    </lineage>
</organism>
<feature type="region of interest" description="Disordered" evidence="1">
    <location>
        <begin position="152"/>
        <end position="211"/>
    </location>
</feature>
<feature type="compositionally biased region" description="Basic and acidic residues" evidence="1">
    <location>
        <begin position="170"/>
        <end position="187"/>
    </location>
</feature>
<dbReference type="EMBL" id="KB444574">
    <property type="protein sequence ID" value="EMD46338.1"/>
    <property type="molecule type" value="Genomic_DNA"/>
</dbReference>
<feature type="signal peptide" evidence="2">
    <location>
        <begin position="1"/>
        <end position="16"/>
    </location>
</feature>
<reference evidence="3 4" key="1">
    <citation type="submission" date="2013-02" db="EMBL/GenBank/DDBJ databases">
        <authorList>
            <person name="Hannick L."/>
            <person name="Zafar N."/>
            <person name="Lorenzi H."/>
            <person name="Ali I.A."/>
            <person name="Petri W.P."/>
            <person name="Caler E."/>
        </authorList>
    </citation>
    <scope>NUCLEOTIDE SEQUENCE [LARGE SCALE GENOMIC DNA]</scope>
    <source>
        <strain evidence="3 4">KU27</strain>
    </source>
</reference>
<feature type="chain" id="PRO_5004024385" evidence="2">
    <location>
        <begin position="17"/>
        <end position="211"/>
    </location>
</feature>
<feature type="compositionally biased region" description="Low complexity" evidence="1">
    <location>
        <begin position="188"/>
        <end position="197"/>
    </location>
</feature>
<evidence type="ECO:0000256" key="1">
    <source>
        <dbReference type="SAM" id="MobiDB-lite"/>
    </source>
</evidence>
<dbReference type="AlphaFoldDB" id="M2R9Z0"/>
<keyword evidence="2" id="KW-0732">Signal</keyword>